<dbReference type="InterPro" id="IPR040758">
    <property type="entry name" value="PrmC_N"/>
</dbReference>
<dbReference type="GO" id="GO:0102559">
    <property type="term" value="F:peptide chain release factor N(5)-glutamine methyltransferase activity"/>
    <property type="evidence" value="ECO:0007669"/>
    <property type="project" value="UniProtKB-EC"/>
</dbReference>
<comment type="function">
    <text evidence="5">Methylates the class 1 translation termination release factors RF1/PrfA and RF2/PrfB on the glutamine residue of the universally conserved GGQ motif.</text>
</comment>
<feature type="domain" description="Methyltransferase small" evidence="6">
    <location>
        <begin position="112"/>
        <end position="194"/>
    </location>
</feature>
<dbReference type="EMBL" id="QQZY01000002">
    <property type="protein sequence ID" value="RDI75396.1"/>
    <property type="molecule type" value="Genomic_DNA"/>
</dbReference>
<evidence type="ECO:0000259" key="6">
    <source>
        <dbReference type="Pfam" id="PF05175"/>
    </source>
</evidence>
<feature type="binding site" evidence="5">
    <location>
        <begin position="185"/>
        <end position="188"/>
    </location>
    <ligand>
        <name>substrate</name>
    </ligand>
</feature>
<comment type="caution">
    <text evidence="8">The sequence shown here is derived from an EMBL/GenBank/DDBJ whole genome shotgun (WGS) entry which is preliminary data.</text>
</comment>
<dbReference type="InterPro" id="IPR050320">
    <property type="entry name" value="N5-glutamine_MTase"/>
</dbReference>
<dbReference type="NCBIfam" id="TIGR03534">
    <property type="entry name" value="RF_mod_PrmC"/>
    <property type="match status" value="1"/>
</dbReference>
<dbReference type="Pfam" id="PF05175">
    <property type="entry name" value="MTS"/>
    <property type="match status" value="1"/>
</dbReference>
<dbReference type="Gene3D" id="3.40.50.150">
    <property type="entry name" value="Vaccinia Virus protein VP39"/>
    <property type="match status" value="1"/>
</dbReference>
<dbReference type="InterPro" id="IPR029063">
    <property type="entry name" value="SAM-dependent_MTases_sf"/>
</dbReference>
<keyword evidence="2 5" id="KW-0808">Transferase</keyword>
<comment type="caution">
    <text evidence="5">Lacks conserved residue(s) required for the propagation of feature annotation.</text>
</comment>
<dbReference type="CDD" id="cd02440">
    <property type="entry name" value="AdoMet_MTases"/>
    <property type="match status" value="1"/>
</dbReference>
<dbReference type="Proteomes" id="UP000254134">
    <property type="component" value="Unassembled WGS sequence"/>
</dbReference>
<feature type="binding site" evidence="5">
    <location>
        <position position="143"/>
    </location>
    <ligand>
        <name>S-adenosyl-L-methionine</name>
        <dbReference type="ChEBI" id="CHEBI:59789"/>
    </ligand>
</feature>
<name>A0A7M2YZ62_9ACTN</name>
<reference evidence="9" key="2">
    <citation type="journal article" date="2019" name="MicrobiologyOpen">
        <title>High-quality draft genome sequence of Gaiella occulta isolated from a 150 meter deep mineral water borehole and comparison with the genome sequences of other deep-branching lineages of the phylum Actinobacteria.</title>
        <authorList>
            <person name="Severino R."/>
            <person name="Froufe H.J.C."/>
            <person name="Barroso C."/>
            <person name="Albuquerque L."/>
            <person name="Lobo-da-Cunha A."/>
            <person name="da Costa M.S."/>
            <person name="Egas C."/>
        </authorList>
    </citation>
    <scope>NUCLEOTIDE SEQUENCE [LARGE SCALE GENOMIC DNA]</scope>
    <source>
        <strain evidence="9">F2-233</strain>
    </source>
</reference>
<dbReference type="PANTHER" id="PTHR18895">
    <property type="entry name" value="HEMK METHYLTRANSFERASE"/>
    <property type="match status" value="1"/>
</dbReference>
<evidence type="ECO:0000256" key="2">
    <source>
        <dbReference type="ARBA" id="ARBA00022679"/>
    </source>
</evidence>
<feature type="binding site" evidence="5">
    <location>
        <position position="185"/>
    </location>
    <ligand>
        <name>S-adenosyl-L-methionine</name>
        <dbReference type="ChEBI" id="CHEBI:59789"/>
    </ligand>
</feature>
<dbReference type="SUPFAM" id="SSF53335">
    <property type="entry name" value="S-adenosyl-L-methionine-dependent methyltransferases"/>
    <property type="match status" value="1"/>
</dbReference>
<dbReference type="InterPro" id="IPR007848">
    <property type="entry name" value="Small_mtfrase_dom"/>
</dbReference>
<dbReference type="Pfam" id="PF17827">
    <property type="entry name" value="PrmC_N"/>
    <property type="match status" value="1"/>
</dbReference>
<protein>
    <recommendedName>
        <fullName evidence="5">Release factor glutamine methyltransferase</fullName>
        <shortName evidence="5">RF MTase</shortName>
        <ecNumber evidence="5">2.1.1.297</ecNumber>
    </recommendedName>
    <alternativeName>
        <fullName evidence="5">N5-glutamine methyltransferase PrmC</fullName>
    </alternativeName>
    <alternativeName>
        <fullName evidence="5">Protein-(glutamine-N5) MTase PrmC</fullName>
    </alternativeName>
    <alternativeName>
        <fullName evidence="5">Protein-glutamine N-methyltransferase PrmC</fullName>
    </alternativeName>
</protein>
<keyword evidence="3 5" id="KW-0949">S-adenosyl-L-methionine</keyword>
<dbReference type="PROSITE" id="PS00092">
    <property type="entry name" value="N6_MTASE"/>
    <property type="match status" value="1"/>
</dbReference>
<comment type="catalytic activity">
    <reaction evidence="4 5">
        <text>L-glutaminyl-[peptide chain release factor] + S-adenosyl-L-methionine = N(5)-methyl-L-glutaminyl-[peptide chain release factor] + S-adenosyl-L-homocysteine + H(+)</text>
        <dbReference type="Rhea" id="RHEA:42896"/>
        <dbReference type="Rhea" id="RHEA-COMP:10271"/>
        <dbReference type="Rhea" id="RHEA-COMP:10272"/>
        <dbReference type="ChEBI" id="CHEBI:15378"/>
        <dbReference type="ChEBI" id="CHEBI:30011"/>
        <dbReference type="ChEBI" id="CHEBI:57856"/>
        <dbReference type="ChEBI" id="CHEBI:59789"/>
        <dbReference type="ChEBI" id="CHEBI:61891"/>
        <dbReference type="EC" id="2.1.1.297"/>
    </reaction>
</comment>
<sequence length="275" mass="28750">MTLGEALRRSTEHLAAKGSGTPRLDAELLLGRALGLQRIELYMALERPLTAAELAAARALLARRAAREPLQYVLGEWGFRRLTLGVDRRALIPRPETETLVERALSLVAGLRAPRVLDVGTGSGAVALAIADEHPGAHVASIDVSAEALALAAENVHRTGLRVELVRHDLFDGLPAGPWDLVVSNPPYVDPAEIDGLAPEVRDWEPRGALVAEGAVEAVARGALAVLAPGGALALEVGDGQTPAVSALLCALGYGSVAVTADLSGRDRIVEGVRP</sequence>
<dbReference type="OrthoDB" id="9800643at2"/>
<proteinExistence type="inferred from homology"/>
<feature type="domain" description="Release factor glutamine methyltransferase N-terminal" evidence="7">
    <location>
        <begin position="5"/>
        <end position="75"/>
    </location>
</feature>
<evidence type="ECO:0000256" key="1">
    <source>
        <dbReference type="ARBA" id="ARBA00022603"/>
    </source>
</evidence>
<dbReference type="HAMAP" id="MF_02126">
    <property type="entry name" value="RF_methyltr_PrmC"/>
    <property type="match status" value="1"/>
</dbReference>
<dbReference type="GO" id="GO:0003676">
    <property type="term" value="F:nucleic acid binding"/>
    <property type="evidence" value="ECO:0007669"/>
    <property type="project" value="InterPro"/>
</dbReference>
<dbReference type="RefSeq" id="WP_114795605.1">
    <property type="nucleotide sequence ID" value="NZ_QQZY01000002.1"/>
</dbReference>
<accession>A0A7M2YZ62</accession>
<dbReference type="InterPro" id="IPR004556">
    <property type="entry name" value="HemK-like"/>
</dbReference>
<dbReference type="EC" id="2.1.1.297" evidence="5"/>
<dbReference type="Gene3D" id="1.10.8.10">
    <property type="entry name" value="DNA helicase RuvA subunit, C-terminal domain"/>
    <property type="match status" value="1"/>
</dbReference>
<dbReference type="PANTHER" id="PTHR18895:SF74">
    <property type="entry name" value="MTRF1L RELEASE FACTOR GLUTAMINE METHYLTRANSFERASE"/>
    <property type="match status" value="1"/>
</dbReference>
<evidence type="ECO:0000313" key="8">
    <source>
        <dbReference type="EMBL" id="RDI75396.1"/>
    </source>
</evidence>
<organism evidence="8 9">
    <name type="scientific">Gaiella occulta</name>
    <dbReference type="NCBI Taxonomy" id="1002870"/>
    <lineage>
        <taxon>Bacteria</taxon>
        <taxon>Bacillati</taxon>
        <taxon>Actinomycetota</taxon>
        <taxon>Thermoleophilia</taxon>
        <taxon>Gaiellales</taxon>
        <taxon>Gaiellaceae</taxon>
        <taxon>Gaiella</taxon>
    </lineage>
</organism>
<dbReference type="GO" id="GO:0032259">
    <property type="term" value="P:methylation"/>
    <property type="evidence" value="ECO:0007669"/>
    <property type="project" value="UniProtKB-KW"/>
</dbReference>
<feature type="binding site" evidence="5">
    <location>
        <begin position="120"/>
        <end position="124"/>
    </location>
    <ligand>
        <name>S-adenosyl-L-methionine</name>
        <dbReference type="ChEBI" id="CHEBI:59789"/>
    </ligand>
</feature>
<dbReference type="InterPro" id="IPR019874">
    <property type="entry name" value="RF_methyltr_PrmC"/>
</dbReference>
<evidence type="ECO:0000256" key="4">
    <source>
        <dbReference type="ARBA" id="ARBA00048391"/>
    </source>
</evidence>
<evidence type="ECO:0000259" key="7">
    <source>
        <dbReference type="Pfam" id="PF17827"/>
    </source>
</evidence>
<evidence type="ECO:0000256" key="5">
    <source>
        <dbReference type="HAMAP-Rule" id="MF_02126"/>
    </source>
</evidence>
<comment type="similarity">
    <text evidence="5">Belongs to the protein N5-glutamine methyltransferase family. PrmC subfamily.</text>
</comment>
<dbReference type="NCBIfam" id="TIGR00536">
    <property type="entry name" value="hemK_fam"/>
    <property type="match status" value="1"/>
</dbReference>
<gene>
    <name evidence="5" type="primary">prmC</name>
    <name evidence="8" type="ORF">Gocc_1194</name>
</gene>
<dbReference type="AlphaFoldDB" id="A0A7M2YZ62"/>
<keyword evidence="9" id="KW-1185">Reference proteome</keyword>
<reference evidence="8 9" key="1">
    <citation type="submission" date="2018-07" db="EMBL/GenBank/DDBJ databases">
        <title>High-quality-draft genome sequence of Gaiella occulta.</title>
        <authorList>
            <person name="Severino R."/>
            <person name="Froufe H.J.C."/>
            <person name="Rainey F.A."/>
            <person name="Barroso C."/>
            <person name="Albuquerque L."/>
            <person name="Lobo-Da-Cunha A."/>
            <person name="Da Costa M.S."/>
            <person name="Egas C."/>
        </authorList>
    </citation>
    <scope>NUCLEOTIDE SEQUENCE [LARGE SCALE GENOMIC DNA]</scope>
    <source>
        <strain evidence="8 9">F2-233</strain>
    </source>
</reference>
<dbReference type="InterPro" id="IPR002052">
    <property type="entry name" value="DNA_methylase_N6_adenine_CS"/>
</dbReference>
<keyword evidence="1 5" id="KW-0489">Methyltransferase</keyword>
<evidence type="ECO:0000313" key="9">
    <source>
        <dbReference type="Proteomes" id="UP000254134"/>
    </source>
</evidence>
<evidence type="ECO:0000256" key="3">
    <source>
        <dbReference type="ARBA" id="ARBA00022691"/>
    </source>
</evidence>